<feature type="region of interest" description="Disordered" evidence="5">
    <location>
        <begin position="693"/>
        <end position="869"/>
    </location>
</feature>
<feature type="compositionally biased region" description="Polar residues" evidence="5">
    <location>
        <begin position="527"/>
        <end position="547"/>
    </location>
</feature>
<evidence type="ECO:0000256" key="1">
    <source>
        <dbReference type="ARBA" id="ARBA00004123"/>
    </source>
</evidence>
<dbReference type="PROSITE" id="PS50896">
    <property type="entry name" value="LISH"/>
    <property type="match status" value="1"/>
</dbReference>
<evidence type="ECO:0000256" key="4">
    <source>
        <dbReference type="ARBA" id="ARBA00023242"/>
    </source>
</evidence>
<dbReference type="AlphaFoldDB" id="A0A0E9NMI4"/>
<feature type="region of interest" description="Disordered" evidence="5">
    <location>
        <begin position="69"/>
        <end position="126"/>
    </location>
</feature>
<organism evidence="6 7">
    <name type="scientific">Saitoella complicata (strain BCRC 22490 / CBS 7301 / JCM 7358 / NBRC 10748 / NRRL Y-17804)</name>
    <dbReference type="NCBI Taxonomy" id="698492"/>
    <lineage>
        <taxon>Eukaryota</taxon>
        <taxon>Fungi</taxon>
        <taxon>Dikarya</taxon>
        <taxon>Ascomycota</taxon>
        <taxon>Taphrinomycotina</taxon>
        <taxon>Taphrinomycotina incertae sedis</taxon>
        <taxon>Saitoella</taxon>
    </lineage>
</organism>
<comment type="subcellular location">
    <subcellularLocation>
        <location evidence="1">Nucleus</location>
    </subcellularLocation>
</comment>
<dbReference type="EMBL" id="BACD03000040">
    <property type="protein sequence ID" value="GAO51054.1"/>
    <property type="molecule type" value="Genomic_DNA"/>
</dbReference>
<dbReference type="Proteomes" id="UP000033140">
    <property type="component" value="Unassembled WGS sequence"/>
</dbReference>
<feature type="compositionally biased region" description="Low complexity" evidence="5">
    <location>
        <begin position="693"/>
        <end position="723"/>
    </location>
</feature>
<keyword evidence="3" id="KW-0804">Transcription</keyword>
<evidence type="ECO:0000313" key="7">
    <source>
        <dbReference type="Proteomes" id="UP000033140"/>
    </source>
</evidence>
<dbReference type="Pfam" id="PF08513">
    <property type="entry name" value="LisH"/>
    <property type="match status" value="1"/>
</dbReference>
<reference evidence="6 7" key="1">
    <citation type="journal article" date="2011" name="J. Gen. Appl. Microbiol.">
        <title>Draft genome sequencing of the enigmatic yeast Saitoella complicata.</title>
        <authorList>
            <person name="Nishida H."/>
            <person name="Hamamoto M."/>
            <person name="Sugiyama J."/>
        </authorList>
    </citation>
    <scope>NUCLEOTIDE SEQUENCE [LARGE SCALE GENOMIC DNA]</scope>
    <source>
        <strain evidence="6 7">NRRL Y-17804</strain>
    </source>
</reference>
<feature type="compositionally biased region" description="Basic and acidic residues" evidence="5">
    <location>
        <begin position="767"/>
        <end position="776"/>
    </location>
</feature>
<sequence>MNGAAGSTAQSPRAAPPLTSSSSNASNSNQNQQQMQSNEMLQVYIYDYLLKQGLPDSARAFLNEVDYPVTGSGMQGSPSQGSGSRDGHGGQREDQTLESSIPSDMEQNPRKRPAPNDDADTGADQERRKIGKHEDLLPAAVPIDAPDGFLLEWWTIFWDIFTARSGKGGSVSASAYIAHQQRMRQEAQQRGMNAMGQQHPGYAGVPGQPMNGQQFGQQFGPNMRVVNGMPTVVGGLEPNMTPQQQQREMLMRQAMLNNQRKGNTIFPQNAQTQQQLHMLRQAQIQQVQQQQQQQQQQAQQVQAQQQQQQGQFSEEAQEGRMGSPAGAQATSPTKRQRLSPEGQQGQLPTQPGQPQQPMQGMPQNPQQVAQARQQAMQQQQMMLNIGMNSAALTPQQLMAFQQQTNNPLLQKQNPQMNIASYTQSLMSQQQRALNAAKGAPMPGQMNQMGGNGMPGQDPSGQLNLEGMQPHVQQQFMRQLAHQQNQAGANGNMALAEYQSQLMVLEKQNKERLLAARQEQDRGGSSEAPGQNFQDMSPQTTRTGQVQPSPQPGSLALEKRGTPKMGHIANPNSPVPDSQGPPRGPSPATFNGQEMDPRQMMMYQQIKQQQSMNDNLPQGMMMGPNGQITRTPSMAGAGGQPGYMPNGAMQQMGMMNGGNQQEQMMRLRQQNPALWHQQQQQLAQQMQLQQMRAQQMAAQQQQGQGQVGPQGPQGPQQQPMNPSQQMPPPQAPPQQPQQRNPQNEAPSPSLSNAQPPTPTQSHKPAPKGKKEPKEPKPKKGGGKKNAPAAPTPATPQATSEPPTPTTPITPQHPQSFSLNPMMGGNPMQAPTSNPSNPPQLQQQTSQPDPAPFTAIDTGADSSTLFGEFGMGDTDPNMDAFDFDAFLTTTADDGAGGGFDTSFGFTFGDGVEAGADA</sequence>
<keyword evidence="4" id="KW-0539">Nucleus</keyword>
<feature type="region of interest" description="Disordered" evidence="5">
    <location>
        <begin position="309"/>
        <end position="375"/>
    </location>
</feature>
<dbReference type="STRING" id="698492.A0A0E9NMI4"/>
<accession>A0A0E9NMI4</accession>
<feature type="compositionally biased region" description="Polar residues" evidence="5">
    <location>
        <begin position="97"/>
        <end position="106"/>
    </location>
</feature>
<dbReference type="InterPro" id="IPR006594">
    <property type="entry name" value="LisH"/>
</dbReference>
<protein>
    <submittedName>
        <fullName evidence="6">Uncharacterized protein</fullName>
    </submittedName>
</protein>
<dbReference type="SMART" id="SM00667">
    <property type="entry name" value="LisH"/>
    <property type="match status" value="1"/>
</dbReference>
<feature type="compositionally biased region" description="Low complexity" evidence="5">
    <location>
        <begin position="829"/>
        <end position="846"/>
    </location>
</feature>
<feature type="compositionally biased region" description="Polar residues" evidence="5">
    <location>
        <begin position="742"/>
        <end position="761"/>
    </location>
</feature>
<feature type="region of interest" description="Disordered" evidence="5">
    <location>
        <begin position="1"/>
        <end position="36"/>
    </location>
</feature>
<dbReference type="RefSeq" id="XP_019024619.1">
    <property type="nucleotide sequence ID" value="XM_019170739.1"/>
</dbReference>
<feature type="compositionally biased region" description="Pro residues" evidence="5">
    <location>
        <begin position="724"/>
        <end position="734"/>
    </location>
</feature>
<dbReference type="OMA" id="NMAPHFF"/>
<proteinExistence type="predicted"/>
<keyword evidence="7" id="KW-1185">Reference proteome</keyword>
<reference evidence="6 7" key="3">
    <citation type="journal article" date="2015" name="Genome Announc.">
        <title>Draft Genome Sequence of the Archiascomycetous Yeast Saitoella complicata.</title>
        <authorList>
            <person name="Yamauchi K."/>
            <person name="Kondo S."/>
            <person name="Hamamoto M."/>
            <person name="Takahashi Y."/>
            <person name="Ogura Y."/>
            <person name="Hayashi T."/>
            <person name="Nishida H."/>
        </authorList>
    </citation>
    <scope>NUCLEOTIDE SEQUENCE [LARGE SCALE GENOMIC DNA]</scope>
    <source>
        <strain evidence="6 7">NRRL Y-17804</strain>
    </source>
</reference>
<evidence type="ECO:0000256" key="5">
    <source>
        <dbReference type="SAM" id="MobiDB-lite"/>
    </source>
</evidence>
<reference evidence="6 7" key="2">
    <citation type="journal article" date="2014" name="J. Gen. Appl. Microbiol.">
        <title>The early diverging ascomycetous budding yeast Saitoella complicata has three histone deacetylases belonging to the Clr6, Hos2, and Rpd3 lineages.</title>
        <authorList>
            <person name="Nishida H."/>
            <person name="Matsumoto T."/>
            <person name="Kondo S."/>
            <person name="Hamamoto M."/>
            <person name="Yoshikawa H."/>
        </authorList>
    </citation>
    <scope>NUCLEOTIDE SEQUENCE [LARGE SCALE GENOMIC DNA]</scope>
    <source>
        <strain evidence="6 7">NRRL Y-17804</strain>
    </source>
</reference>
<keyword evidence="2" id="KW-0805">Transcription regulation</keyword>
<evidence type="ECO:0000313" key="6">
    <source>
        <dbReference type="EMBL" id="GAO51054.1"/>
    </source>
</evidence>
<feature type="compositionally biased region" description="Low complexity" evidence="5">
    <location>
        <begin position="20"/>
        <end position="36"/>
    </location>
</feature>
<feature type="compositionally biased region" description="Basic and acidic residues" evidence="5">
    <location>
        <begin position="85"/>
        <end position="95"/>
    </location>
</feature>
<gene>
    <name evidence="6" type="ORF">G7K_5166-t1</name>
</gene>
<name>A0A0E9NMI4_SAICN</name>
<dbReference type="PANTHER" id="PTHR45093:SF2">
    <property type="entry name" value="LISH DOMAIN-CONTAINING PROTEIN"/>
    <property type="match status" value="1"/>
</dbReference>
<feature type="region of interest" description="Disordered" evidence="5">
    <location>
        <begin position="515"/>
        <end position="592"/>
    </location>
</feature>
<feature type="compositionally biased region" description="Polar residues" evidence="5">
    <location>
        <begin position="1"/>
        <end position="11"/>
    </location>
</feature>
<feature type="compositionally biased region" description="Low complexity" evidence="5">
    <location>
        <begin position="71"/>
        <end position="83"/>
    </location>
</feature>
<comment type="caution">
    <text evidence="6">The sequence shown here is derived from an EMBL/GenBank/DDBJ whole genome shotgun (WGS) entry which is preliminary data.</text>
</comment>
<evidence type="ECO:0000256" key="3">
    <source>
        <dbReference type="ARBA" id="ARBA00023163"/>
    </source>
</evidence>
<evidence type="ECO:0000256" key="2">
    <source>
        <dbReference type="ARBA" id="ARBA00023015"/>
    </source>
</evidence>
<dbReference type="OrthoDB" id="5600002at2759"/>
<dbReference type="GO" id="GO:0005634">
    <property type="term" value="C:nucleus"/>
    <property type="evidence" value="ECO:0007669"/>
    <property type="project" value="UniProtKB-SubCell"/>
</dbReference>
<feature type="compositionally biased region" description="Low complexity" evidence="5">
    <location>
        <begin position="340"/>
        <end position="375"/>
    </location>
</feature>
<dbReference type="PANTHER" id="PTHR45093">
    <property type="entry name" value="TRANSCRIPTION ACTIVATOR MSS11"/>
    <property type="match status" value="1"/>
</dbReference>